<dbReference type="Pfam" id="PF01288">
    <property type="entry name" value="HPPK"/>
    <property type="match status" value="1"/>
</dbReference>
<feature type="non-terminal residue" evidence="9">
    <location>
        <position position="107"/>
    </location>
</feature>
<dbReference type="Gene3D" id="3.30.70.560">
    <property type="entry name" value="7,8-Dihydro-6-hydroxymethylpterin-pyrophosphokinase HPPK"/>
    <property type="match status" value="1"/>
</dbReference>
<feature type="domain" description="7,8-dihydro-6-hydroxymethylpterin-pyrophosphokinase" evidence="8">
    <location>
        <begin position="55"/>
        <end position="66"/>
    </location>
</feature>
<dbReference type="EC" id="2.7.6.3" evidence="2"/>
<keyword evidence="7" id="KW-0289">Folate biosynthesis</keyword>
<dbReference type="InterPro" id="IPR000550">
    <property type="entry name" value="Hppk"/>
</dbReference>
<evidence type="ECO:0000256" key="6">
    <source>
        <dbReference type="ARBA" id="ARBA00022840"/>
    </source>
</evidence>
<evidence type="ECO:0000256" key="5">
    <source>
        <dbReference type="ARBA" id="ARBA00022777"/>
    </source>
</evidence>
<evidence type="ECO:0000256" key="7">
    <source>
        <dbReference type="ARBA" id="ARBA00022909"/>
    </source>
</evidence>
<feature type="non-terminal residue" evidence="9">
    <location>
        <position position="1"/>
    </location>
</feature>
<name>A0A382WIL5_9ZZZZ</name>
<keyword evidence="4" id="KW-0547">Nucleotide-binding</keyword>
<evidence type="ECO:0000256" key="1">
    <source>
        <dbReference type="ARBA" id="ARBA00005051"/>
    </source>
</evidence>
<dbReference type="PANTHER" id="PTHR43071:SF1">
    <property type="entry name" value="2-AMINO-4-HYDROXY-6-HYDROXYMETHYLDIHYDROPTERIDINE PYROPHOSPHOKINASE"/>
    <property type="match status" value="1"/>
</dbReference>
<dbReference type="GO" id="GO:0046654">
    <property type="term" value="P:tetrahydrofolate biosynthetic process"/>
    <property type="evidence" value="ECO:0007669"/>
    <property type="project" value="UniProtKB-UniPathway"/>
</dbReference>
<dbReference type="GO" id="GO:0046656">
    <property type="term" value="P:folic acid biosynthetic process"/>
    <property type="evidence" value="ECO:0007669"/>
    <property type="project" value="UniProtKB-KW"/>
</dbReference>
<reference evidence="9" key="1">
    <citation type="submission" date="2018-05" db="EMBL/GenBank/DDBJ databases">
        <authorList>
            <person name="Lanie J.A."/>
            <person name="Ng W.-L."/>
            <person name="Kazmierczak K.M."/>
            <person name="Andrzejewski T.M."/>
            <person name="Davidsen T.M."/>
            <person name="Wayne K.J."/>
            <person name="Tettelin H."/>
            <person name="Glass J.I."/>
            <person name="Rusch D."/>
            <person name="Podicherti R."/>
            <person name="Tsui H.-C.T."/>
            <person name="Winkler M.E."/>
        </authorList>
    </citation>
    <scope>NUCLEOTIDE SEQUENCE</scope>
</reference>
<keyword evidence="3" id="KW-0808">Transferase</keyword>
<accession>A0A382WIL5</accession>
<evidence type="ECO:0000256" key="2">
    <source>
        <dbReference type="ARBA" id="ARBA00013253"/>
    </source>
</evidence>
<sequence>VVAVSEVYETAPVGGPDQGPYLNCVVRLETELDARALLGAAREREQAAARRRGVRWGPRTLDVDVLWVDGQTVHEPDLEVPHPRMFERAFVLVPLRDVAPDLVGEVP</sequence>
<protein>
    <recommendedName>
        <fullName evidence="2">2-amino-4-hydroxy-6-hydroxymethyldihydropteridine diphosphokinase</fullName>
        <ecNumber evidence="2">2.7.6.3</ecNumber>
    </recommendedName>
</protein>
<keyword evidence="5" id="KW-0418">Kinase</keyword>
<evidence type="ECO:0000256" key="4">
    <source>
        <dbReference type="ARBA" id="ARBA00022741"/>
    </source>
</evidence>
<dbReference type="InterPro" id="IPR035907">
    <property type="entry name" value="Hppk_sf"/>
</dbReference>
<dbReference type="GO" id="GO:0016301">
    <property type="term" value="F:kinase activity"/>
    <property type="evidence" value="ECO:0007669"/>
    <property type="project" value="UniProtKB-KW"/>
</dbReference>
<dbReference type="AlphaFoldDB" id="A0A382WIL5"/>
<dbReference type="GO" id="GO:0003848">
    <property type="term" value="F:2-amino-4-hydroxy-6-hydroxymethyldihydropteridine diphosphokinase activity"/>
    <property type="evidence" value="ECO:0007669"/>
    <property type="project" value="UniProtKB-EC"/>
</dbReference>
<gene>
    <name evidence="9" type="ORF">METZ01_LOCUS411476</name>
</gene>
<proteinExistence type="predicted"/>
<dbReference type="SUPFAM" id="SSF55083">
    <property type="entry name" value="6-hydroxymethyl-7,8-dihydropterin pyrophosphokinase, HPPK"/>
    <property type="match status" value="1"/>
</dbReference>
<evidence type="ECO:0000313" key="9">
    <source>
        <dbReference type="EMBL" id="SVD58622.1"/>
    </source>
</evidence>
<dbReference type="PANTHER" id="PTHR43071">
    <property type="entry name" value="2-AMINO-4-HYDROXY-6-HYDROXYMETHYLDIHYDROPTERIDINE PYROPHOSPHOKINASE"/>
    <property type="match status" value="1"/>
</dbReference>
<dbReference type="GO" id="GO:0005524">
    <property type="term" value="F:ATP binding"/>
    <property type="evidence" value="ECO:0007669"/>
    <property type="project" value="UniProtKB-KW"/>
</dbReference>
<dbReference type="NCBIfam" id="TIGR01498">
    <property type="entry name" value="folK"/>
    <property type="match status" value="1"/>
</dbReference>
<dbReference type="UniPathway" id="UPA00077">
    <property type="reaction ID" value="UER00155"/>
</dbReference>
<evidence type="ECO:0000259" key="8">
    <source>
        <dbReference type="PROSITE" id="PS00794"/>
    </source>
</evidence>
<organism evidence="9">
    <name type="scientific">marine metagenome</name>
    <dbReference type="NCBI Taxonomy" id="408172"/>
    <lineage>
        <taxon>unclassified sequences</taxon>
        <taxon>metagenomes</taxon>
        <taxon>ecological metagenomes</taxon>
    </lineage>
</organism>
<comment type="pathway">
    <text evidence="1">Cofactor biosynthesis; tetrahydrofolate biosynthesis; 2-amino-4-hydroxy-6-hydroxymethyl-7,8-dihydropteridine diphosphate from 7,8-dihydroneopterin triphosphate: step 4/4.</text>
</comment>
<dbReference type="PROSITE" id="PS00794">
    <property type="entry name" value="HPPK"/>
    <property type="match status" value="1"/>
</dbReference>
<keyword evidence="6" id="KW-0067">ATP-binding</keyword>
<evidence type="ECO:0000256" key="3">
    <source>
        <dbReference type="ARBA" id="ARBA00022679"/>
    </source>
</evidence>
<dbReference type="EMBL" id="UINC01160141">
    <property type="protein sequence ID" value="SVD58622.1"/>
    <property type="molecule type" value="Genomic_DNA"/>
</dbReference>
<dbReference type="CDD" id="cd00483">
    <property type="entry name" value="HPPK"/>
    <property type="match status" value="1"/>
</dbReference>